<dbReference type="AlphaFoldDB" id="A0A855X7V7"/>
<sequence length="415" mass="46803">MEVRPLAAEDIDRFLKIGNNAFPSMKANTPEEMKKLRERFDARNADPRITCWGAYHGETLVGGLRLFDYVLNIRGAKLPCTGGGFLVVDLAHKKEHVARDLVRFWLNQARERNIPTAVLWPFRPDFYRKMGFGIGGTINQYQVEPANLPSHGHRERVRLLGKEDRPAILDCYNRYVDHTTGMIEETALGLDIMLDASVSWRCAGYEEGGQLRGYLIFDFEPADPPTLVHNNLKVQRLVYETPDALAGLMAFLHAQADQVARVIIPATDEHFHFLLNDVRDGTHNEILMYHQCYTGGVGIMYRVLNLKEVFCAPMSFRDGMPACTIRVKLEDGFLPHHDTSVVVRIADGKAELLDNAKPDVEIGMTVDNFSSLLVGAVSFRALYDYSLAKISKPEMVATVSRLFATDRQPACETRF</sequence>
<dbReference type="GO" id="GO:0034069">
    <property type="term" value="F:aminoglycoside N-acetyltransferase activity"/>
    <property type="evidence" value="ECO:0007669"/>
    <property type="project" value="TreeGrafter"/>
</dbReference>
<organism evidence="2 3">
    <name type="scientific">candidate division GN15 bacterium</name>
    <dbReference type="NCBI Taxonomy" id="2072418"/>
    <lineage>
        <taxon>Bacteria</taxon>
        <taxon>candidate division GN15</taxon>
    </lineage>
</organism>
<dbReference type="PANTHER" id="PTHR37817:SF1">
    <property type="entry name" value="N-ACETYLTRANSFERASE EIS"/>
    <property type="match status" value="1"/>
</dbReference>
<dbReference type="Gene3D" id="3.40.630.30">
    <property type="match status" value="2"/>
</dbReference>
<dbReference type="InterPro" id="IPR051554">
    <property type="entry name" value="Acetyltransferase_Eis"/>
</dbReference>
<dbReference type="GO" id="GO:0030649">
    <property type="term" value="P:aminoglycoside antibiotic catabolic process"/>
    <property type="evidence" value="ECO:0007669"/>
    <property type="project" value="TreeGrafter"/>
</dbReference>
<dbReference type="Pfam" id="PF13530">
    <property type="entry name" value="SCP2_2"/>
    <property type="match status" value="1"/>
</dbReference>
<dbReference type="PROSITE" id="PS51186">
    <property type="entry name" value="GNAT"/>
    <property type="match status" value="1"/>
</dbReference>
<evidence type="ECO:0000259" key="1">
    <source>
        <dbReference type="PROSITE" id="PS51186"/>
    </source>
</evidence>
<comment type="caution">
    <text evidence="2">The sequence shown here is derived from an EMBL/GenBank/DDBJ whole genome shotgun (WGS) entry which is preliminary data.</text>
</comment>
<name>A0A855X7V7_9BACT</name>
<dbReference type="InterPro" id="IPR000182">
    <property type="entry name" value="GNAT_dom"/>
</dbReference>
<dbReference type="Gene3D" id="3.30.1050.10">
    <property type="entry name" value="SCP2 sterol-binding domain"/>
    <property type="match status" value="1"/>
</dbReference>
<dbReference type="EMBL" id="PQAP01000042">
    <property type="protein sequence ID" value="PWB74029.1"/>
    <property type="molecule type" value="Genomic_DNA"/>
</dbReference>
<dbReference type="SUPFAM" id="SSF55729">
    <property type="entry name" value="Acyl-CoA N-acyltransferases (Nat)"/>
    <property type="match status" value="1"/>
</dbReference>
<feature type="domain" description="N-acetyltransferase" evidence="1">
    <location>
        <begin position="1"/>
        <end position="149"/>
    </location>
</feature>
<dbReference type="InterPro" id="IPR041380">
    <property type="entry name" value="Acetyltransf_17"/>
</dbReference>
<gene>
    <name evidence="2" type="ORF">C3F09_04475</name>
</gene>
<dbReference type="Pfam" id="PF17668">
    <property type="entry name" value="Acetyltransf_17"/>
    <property type="match status" value="1"/>
</dbReference>
<dbReference type="InterPro" id="IPR016181">
    <property type="entry name" value="Acyl_CoA_acyltransferase"/>
</dbReference>
<dbReference type="PANTHER" id="PTHR37817">
    <property type="entry name" value="N-ACETYLTRANSFERASE EIS"/>
    <property type="match status" value="1"/>
</dbReference>
<evidence type="ECO:0000313" key="3">
    <source>
        <dbReference type="Proteomes" id="UP000250918"/>
    </source>
</evidence>
<protein>
    <recommendedName>
        <fullName evidence="1">N-acetyltransferase domain-containing protein</fullName>
    </recommendedName>
</protein>
<dbReference type="Proteomes" id="UP000250918">
    <property type="component" value="Unassembled WGS sequence"/>
</dbReference>
<dbReference type="SUPFAM" id="SSF55718">
    <property type="entry name" value="SCP-like"/>
    <property type="match status" value="1"/>
</dbReference>
<dbReference type="Pfam" id="PF13527">
    <property type="entry name" value="Acetyltransf_9"/>
    <property type="match status" value="1"/>
</dbReference>
<proteinExistence type="predicted"/>
<dbReference type="InterPro" id="IPR036527">
    <property type="entry name" value="SCP2_sterol-bd_dom_sf"/>
</dbReference>
<accession>A0A855X7V7</accession>
<reference evidence="2 3" key="1">
    <citation type="journal article" date="2018" name="ISME J.">
        <title>A methanotrophic archaeon couples anaerobic oxidation of methane to Fe(III) reduction.</title>
        <authorList>
            <person name="Cai C."/>
            <person name="Leu A.O."/>
            <person name="Xie G.J."/>
            <person name="Guo J."/>
            <person name="Feng Y."/>
            <person name="Zhao J.X."/>
            <person name="Tyson G.W."/>
            <person name="Yuan Z."/>
            <person name="Hu S."/>
        </authorList>
    </citation>
    <scope>NUCLEOTIDE SEQUENCE [LARGE SCALE GENOMIC DNA]</scope>
    <source>
        <strain evidence="2">FeB_12</strain>
    </source>
</reference>
<evidence type="ECO:0000313" key="2">
    <source>
        <dbReference type="EMBL" id="PWB74029.1"/>
    </source>
</evidence>
<dbReference type="InterPro" id="IPR025559">
    <property type="entry name" value="Eis_dom"/>
</dbReference>